<dbReference type="InterPro" id="IPR000014">
    <property type="entry name" value="PAS"/>
</dbReference>
<dbReference type="SMART" id="SM00331">
    <property type="entry name" value="PP2C_SIG"/>
    <property type="match status" value="1"/>
</dbReference>
<keyword evidence="8" id="KW-0067">ATP-binding</keyword>
<dbReference type="CDD" id="cd16936">
    <property type="entry name" value="HATPase_RsbW-like"/>
    <property type="match status" value="1"/>
</dbReference>
<dbReference type="InterPro" id="IPR035965">
    <property type="entry name" value="PAS-like_dom_sf"/>
</dbReference>
<keyword evidence="5" id="KW-0547">Nucleotide-binding</keyword>
<dbReference type="GO" id="GO:0046872">
    <property type="term" value="F:metal ion binding"/>
    <property type="evidence" value="ECO:0007669"/>
    <property type="project" value="UniProtKB-KW"/>
</dbReference>
<evidence type="ECO:0000256" key="13">
    <source>
        <dbReference type="ARBA" id="ARBA00056274"/>
    </source>
</evidence>
<dbReference type="Pfam" id="PF08447">
    <property type="entry name" value="PAS_3"/>
    <property type="match status" value="1"/>
</dbReference>
<dbReference type="EMBL" id="FZOF01000007">
    <property type="protein sequence ID" value="SNS64908.1"/>
    <property type="molecule type" value="Genomic_DNA"/>
</dbReference>
<dbReference type="Gene3D" id="3.30.450.40">
    <property type="match status" value="1"/>
</dbReference>
<keyword evidence="9" id="KW-0460">Magnesium</keyword>
<dbReference type="InterPro" id="IPR036890">
    <property type="entry name" value="HATPase_C_sf"/>
</dbReference>
<reference evidence="17 18" key="1">
    <citation type="submission" date="2017-06" db="EMBL/GenBank/DDBJ databases">
        <authorList>
            <person name="Kim H.J."/>
            <person name="Triplett B.A."/>
        </authorList>
    </citation>
    <scope>NUCLEOTIDE SEQUENCE [LARGE SCALE GENOMIC DNA]</scope>
    <source>
        <strain evidence="17 18">CGMCC 4.1858</strain>
    </source>
</reference>
<proteinExistence type="predicted"/>
<evidence type="ECO:0000313" key="18">
    <source>
        <dbReference type="Proteomes" id="UP000198280"/>
    </source>
</evidence>
<evidence type="ECO:0000256" key="7">
    <source>
        <dbReference type="ARBA" id="ARBA00022801"/>
    </source>
</evidence>
<evidence type="ECO:0000313" key="17">
    <source>
        <dbReference type="EMBL" id="SNS64908.1"/>
    </source>
</evidence>
<dbReference type="GO" id="GO:0004722">
    <property type="term" value="F:protein serine/threonine phosphatase activity"/>
    <property type="evidence" value="ECO:0007669"/>
    <property type="project" value="UniProtKB-EC"/>
</dbReference>
<dbReference type="SUPFAM" id="SSF55781">
    <property type="entry name" value="GAF domain-like"/>
    <property type="match status" value="1"/>
</dbReference>
<dbReference type="Proteomes" id="UP000198280">
    <property type="component" value="Unassembled WGS sequence"/>
</dbReference>
<dbReference type="SUPFAM" id="SSF81606">
    <property type="entry name" value="PP2C-like"/>
    <property type="match status" value="1"/>
</dbReference>
<keyword evidence="6" id="KW-0418">Kinase</keyword>
<dbReference type="CDD" id="cd00130">
    <property type="entry name" value="PAS"/>
    <property type="match status" value="1"/>
</dbReference>
<keyword evidence="10" id="KW-0904">Protein phosphatase</keyword>
<dbReference type="InterPro" id="IPR029016">
    <property type="entry name" value="GAF-like_dom_sf"/>
</dbReference>
<evidence type="ECO:0000256" key="9">
    <source>
        <dbReference type="ARBA" id="ARBA00022842"/>
    </source>
</evidence>
<evidence type="ECO:0000256" key="11">
    <source>
        <dbReference type="ARBA" id="ARBA00023211"/>
    </source>
</evidence>
<sequence>MAESREWAPPAPATVAWPAPAAAQMSLNDVGGFDWDLDRDRLHLDERALRTVDLRPEDFDGDPKALFSRLSPDEATDVTAAITQALGEGRSSFLAFGRLTRGDGRRGWVRFQGRIVRDETGRANRVIGLVSDATDELAQAAECLRADEDRPAESNLVMEVTASLAQAVTVRDVTAALTGNPRLDRLGIASLFLGQVEAGRVHVVSDAKADSWVPSLQYTRIEDEFPMSEVVRTLVPRFITSGEEFARRYPELWPHIEPLGASAAAYLPLIAQGKPIGALGLLYRHKQGFSPQERHLLIALSGSIAQSLQRAILFDQEHDIAQGLQTAMLPRTIPRIPGTEIAVRYRSARLARDIGGDWYDVVAMPGGRVAVIIGDVQGHDTHATAVMGQLRIALRAYAGEGHPPASVMARASAFLYELDTDRFATCLYAQVDPATGSALLVRAGHIDPLVRQSDGTVRVLPTAGGLPLGLSAQFGRPDYPVTPAELGPGDTLLMFSDGLVERPGADLDVGVRRLSGALCEGPREVPALADHLTAVMGEQATDDDMALLLLRRDSDASPHPPHRLHRHIAPGDPQALSEARALVRDAMAGWGLRDRVDEAELAAGELITNALVHTDGGALLTLRMLPDPSLAHATPDVTRRLRIEVHDLAANWPRRRQPGEREVSGRGLLLVDRLADAWGVEPHGSGKAVWCEFRDRRSGTEPVRH</sequence>
<dbReference type="Pfam" id="PF13581">
    <property type="entry name" value="HATPase_c_2"/>
    <property type="match status" value="1"/>
</dbReference>
<dbReference type="AlphaFoldDB" id="A0A239G802"/>
<evidence type="ECO:0000256" key="3">
    <source>
        <dbReference type="ARBA" id="ARBA00022679"/>
    </source>
</evidence>
<protein>
    <recommendedName>
        <fullName evidence="1">protein-serine/threonine phosphatase</fullName>
        <ecNumber evidence="1">3.1.3.16</ecNumber>
    </recommendedName>
    <alternativeName>
        <fullName evidence="15">Protein-serine/threonine phosphatase</fullName>
    </alternativeName>
    <alternativeName>
        <fullName evidence="14">Serine/threonine-protein kinase</fullName>
    </alternativeName>
</protein>
<dbReference type="RefSeq" id="WP_245938878.1">
    <property type="nucleotide sequence ID" value="NZ_FZOF01000007.1"/>
</dbReference>
<evidence type="ECO:0000256" key="14">
    <source>
        <dbReference type="ARBA" id="ARBA00075117"/>
    </source>
</evidence>
<keyword evidence="11" id="KW-0464">Manganese</keyword>
<dbReference type="InterPro" id="IPR003594">
    <property type="entry name" value="HATPase_dom"/>
</dbReference>
<organism evidence="17 18">
    <name type="scientific">Actinacidiphila glaucinigra</name>
    <dbReference type="NCBI Taxonomy" id="235986"/>
    <lineage>
        <taxon>Bacteria</taxon>
        <taxon>Bacillati</taxon>
        <taxon>Actinomycetota</taxon>
        <taxon>Actinomycetes</taxon>
        <taxon>Kitasatosporales</taxon>
        <taxon>Streptomycetaceae</taxon>
        <taxon>Actinacidiphila</taxon>
    </lineage>
</organism>
<dbReference type="EC" id="3.1.3.16" evidence="1"/>
<keyword evidence="2" id="KW-0597">Phosphoprotein</keyword>
<accession>A0A239G802</accession>
<evidence type="ECO:0000259" key="16">
    <source>
        <dbReference type="SMART" id="SM00331"/>
    </source>
</evidence>
<dbReference type="InterPro" id="IPR001932">
    <property type="entry name" value="PPM-type_phosphatase-like_dom"/>
</dbReference>
<evidence type="ECO:0000256" key="6">
    <source>
        <dbReference type="ARBA" id="ARBA00022777"/>
    </source>
</evidence>
<evidence type="ECO:0000256" key="2">
    <source>
        <dbReference type="ARBA" id="ARBA00022553"/>
    </source>
</evidence>
<dbReference type="Gene3D" id="3.30.565.10">
    <property type="entry name" value="Histidine kinase-like ATPase, C-terminal domain"/>
    <property type="match status" value="1"/>
</dbReference>
<evidence type="ECO:0000256" key="15">
    <source>
        <dbReference type="ARBA" id="ARBA00081350"/>
    </source>
</evidence>
<evidence type="ECO:0000256" key="5">
    <source>
        <dbReference type="ARBA" id="ARBA00022741"/>
    </source>
</evidence>
<dbReference type="InterPro" id="IPR013655">
    <property type="entry name" value="PAS_fold_3"/>
</dbReference>
<dbReference type="FunFam" id="3.60.40.10:FF:000005">
    <property type="entry name" value="Serine/threonine protein phosphatase"/>
    <property type="match status" value="1"/>
</dbReference>
<dbReference type="GO" id="GO:0005524">
    <property type="term" value="F:ATP binding"/>
    <property type="evidence" value="ECO:0007669"/>
    <property type="project" value="UniProtKB-KW"/>
</dbReference>
<evidence type="ECO:0000256" key="10">
    <source>
        <dbReference type="ARBA" id="ARBA00022912"/>
    </source>
</evidence>
<evidence type="ECO:0000256" key="4">
    <source>
        <dbReference type="ARBA" id="ARBA00022723"/>
    </source>
</evidence>
<dbReference type="Gene3D" id="3.30.450.20">
    <property type="entry name" value="PAS domain"/>
    <property type="match status" value="1"/>
</dbReference>
<keyword evidence="4" id="KW-0479">Metal-binding</keyword>
<evidence type="ECO:0000256" key="1">
    <source>
        <dbReference type="ARBA" id="ARBA00013081"/>
    </source>
</evidence>
<dbReference type="Pfam" id="PF07228">
    <property type="entry name" value="SpoIIE"/>
    <property type="match status" value="1"/>
</dbReference>
<evidence type="ECO:0000256" key="8">
    <source>
        <dbReference type="ARBA" id="ARBA00022840"/>
    </source>
</evidence>
<dbReference type="GO" id="GO:0016301">
    <property type="term" value="F:kinase activity"/>
    <property type="evidence" value="ECO:0007669"/>
    <property type="project" value="UniProtKB-KW"/>
</dbReference>
<dbReference type="Pfam" id="PF13185">
    <property type="entry name" value="GAF_2"/>
    <property type="match status" value="1"/>
</dbReference>
<dbReference type="Gene3D" id="3.60.40.10">
    <property type="entry name" value="PPM-type phosphatase domain"/>
    <property type="match status" value="1"/>
</dbReference>
<gene>
    <name evidence="17" type="ORF">SAMN05216252_107259</name>
</gene>
<comment type="function">
    <text evidence="13">Primarily acts as an independent SigF regulator that is sensitive to the osmosensory signal, mediating the cross talk of PknD with the SigF regulon. Possesses both phosphatase and kinase activities. The kinase domain functions as a classic anti-sigma factor-like kinase to phosphorylate the anti-anti-sigma factor domain at the canonical regulatory site, and the phosphatase domain antagonizes this activity.</text>
</comment>
<keyword evidence="7" id="KW-0378">Hydrolase</keyword>
<name>A0A239G802_9ACTN</name>
<dbReference type="InterPro" id="IPR036457">
    <property type="entry name" value="PPM-type-like_dom_sf"/>
</dbReference>
<dbReference type="InterPro" id="IPR052016">
    <property type="entry name" value="Bact_Sigma-Reg"/>
</dbReference>
<keyword evidence="3" id="KW-0808">Transferase</keyword>
<dbReference type="SUPFAM" id="SSF55785">
    <property type="entry name" value="PYP-like sensor domain (PAS domain)"/>
    <property type="match status" value="1"/>
</dbReference>
<dbReference type="InterPro" id="IPR003018">
    <property type="entry name" value="GAF"/>
</dbReference>
<evidence type="ECO:0000256" key="12">
    <source>
        <dbReference type="ARBA" id="ARBA00047761"/>
    </source>
</evidence>
<keyword evidence="18" id="KW-1185">Reference proteome</keyword>
<comment type="catalytic activity">
    <reaction evidence="12">
        <text>O-phospho-L-seryl-[protein] + H2O = L-seryl-[protein] + phosphate</text>
        <dbReference type="Rhea" id="RHEA:20629"/>
        <dbReference type="Rhea" id="RHEA-COMP:9863"/>
        <dbReference type="Rhea" id="RHEA-COMP:11604"/>
        <dbReference type="ChEBI" id="CHEBI:15377"/>
        <dbReference type="ChEBI" id="CHEBI:29999"/>
        <dbReference type="ChEBI" id="CHEBI:43474"/>
        <dbReference type="ChEBI" id="CHEBI:83421"/>
        <dbReference type="EC" id="3.1.3.16"/>
    </reaction>
</comment>
<dbReference type="PANTHER" id="PTHR43156">
    <property type="entry name" value="STAGE II SPORULATION PROTEIN E-RELATED"/>
    <property type="match status" value="1"/>
</dbReference>
<dbReference type="PANTHER" id="PTHR43156:SF2">
    <property type="entry name" value="STAGE II SPORULATION PROTEIN E"/>
    <property type="match status" value="1"/>
</dbReference>
<feature type="domain" description="PPM-type phosphatase" evidence="16">
    <location>
        <begin position="336"/>
        <end position="552"/>
    </location>
</feature>